<reference evidence="1 2" key="1">
    <citation type="submission" date="2013-04" db="EMBL/GenBank/DDBJ databases">
        <title>Oceanicola sp. 22II1-22F33 Genome Sequencing.</title>
        <authorList>
            <person name="Lai Q."/>
            <person name="Li G."/>
            <person name="Shao Z."/>
        </authorList>
    </citation>
    <scope>NUCLEOTIDE SEQUENCE [LARGE SCALE GENOMIC DNA]</scope>
    <source>
        <strain evidence="1 2">22II1-22F33</strain>
    </source>
</reference>
<accession>A0A225NGS8</accession>
<comment type="caution">
    <text evidence="1">The sequence shown here is derived from an EMBL/GenBank/DDBJ whole genome shotgun (WGS) entry which is preliminary data.</text>
</comment>
<keyword evidence="2" id="KW-1185">Reference proteome</keyword>
<gene>
    <name evidence="1" type="ORF">ATO3_16450</name>
</gene>
<dbReference type="AlphaFoldDB" id="A0A225NGS8"/>
<dbReference type="Proteomes" id="UP000215377">
    <property type="component" value="Unassembled WGS sequence"/>
</dbReference>
<proteinExistence type="predicted"/>
<dbReference type="EMBL" id="AQQR01000006">
    <property type="protein sequence ID" value="OWU72676.1"/>
    <property type="molecule type" value="Genomic_DNA"/>
</dbReference>
<organism evidence="1 2">
    <name type="scientific">Marinibacterium profundimaris</name>
    <dbReference type="NCBI Taxonomy" id="1679460"/>
    <lineage>
        <taxon>Bacteria</taxon>
        <taxon>Pseudomonadati</taxon>
        <taxon>Pseudomonadota</taxon>
        <taxon>Alphaproteobacteria</taxon>
        <taxon>Rhodobacterales</taxon>
        <taxon>Paracoccaceae</taxon>
        <taxon>Marinibacterium</taxon>
    </lineage>
</organism>
<protein>
    <submittedName>
        <fullName evidence="1">Uncharacterized protein</fullName>
    </submittedName>
</protein>
<sequence length="108" mass="11533">MLPERLRDPLPEARPHRISPIAYAGGMLALGAALLIAKPKIGRVPEPKQGGDVPRRSRVRRAAQVGRDGAQTFAPSNVTDSIGRSLMIGGTALLLTRILDEMSGRDGQ</sequence>
<evidence type="ECO:0000313" key="1">
    <source>
        <dbReference type="EMBL" id="OWU72676.1"/>
    </source>
</evidence>
<evidence type="ECO:0000313" key="2">
    <source>
        <dbReference type="Proteomes" id="UP000215377"/>
    </source>
</evidence>
<name>A0A225NGS8_9RHOB</name>
<dbReference type="OrthoDB" id="7876079at2"/>